<feature type="domain" description="RNB" evidence="13">
    <location>
        <begin position="494"/>
        <end position="827"/>
    </location>
</feature>
<keyword evidence="4" id="KW-0540">Nuclease</keyword>
<dbReference type="SMART" id="SM00955">
    <property type="entry name" value="RNB"/>
    <property type="match status" value="1"/>
</dbReference>
<dbReference type="InterPro" id="IPR029060">
    <property type="entry name" value="PIN-like_dom_sf"/>
</dbReference>
<dbReference type="GO" id="GO:0000176">
    <property type="term" value="C:nuclear exosome (RNase complex)"/>
    <property type="evidence" value="ECO:0007669"/>
    <property type="project" value="TreeGrafter"/>
</dbReference>
<comment type="caution">
    <text evidence="14">The sequence shown here is derived from an EMBL/GenBank/DDBJ whole genome shotgun (WGS) entry which is preliminary data.</text>
</comment>
<evidence type="ECO:0000256" key="8">
    <source>
        <dbReference type="ARBA" id="ARBA00022884"/>
    </source>
</evidence>
<keyword evidence="15" id="KW-1185">Reference proteome</keyword>
<dbReference type="Pfam" id="PF13638">
    <property type="entry name" value="PIN_4"/>
    <property type="match status" value="1"/>
</dbReference>
<dbReference type="SUPFAM" id="SSF88723">
    <property type="entry name" value="PIN domain-like"/>
    <property type="match status" value="1"/>
</dbReference>
<dbReference type="PROSITE" id="PS01175">
    <property type="entry name" value="RIBONUCLEASE_II"/>
    <property type="match status" value="1"/>
</dbReference>
<protein>
    <recommendedName>
        <fullName evidence="10">Ribosomal RNA-processing protein 44</fullName>
    </recommendedName>
</protein>
<keyword evidence="7" id="KW-0269">Exonuclease</keyword>
<dbReference type="InterPro" id="IPR041505">
    <property type="entry name" value="Dis3_CSD2"/>
</dbReference>
<dbReference type="PANTHER" id="PTHR23355">
    <property type="entry name" value="RIBONUCLEASE"/>
    <property type="match status" value="1"/>
</dbReference>
<keyword evidence="6" id="KW-0271">Exosome</keyword>
<keyword evidence="8" id="KW-0694">RNA-binding</keyword>
<dbReference type="GO" id="GO:0000175">
    <property type="term" value="F:3'-5'-RNA exonuclease activity"/>
    <property type="evidence" value="ECO:0007669"/>
    <property type="project" value="UniProtKB-ARBA"/>
</dbReference>
<dbReference type="GO" id="GO:0004519">
    <property type="term" value="F:endonuclease activity"/>
    <property type="evidence" value="ECO:0007669"/>
    <property type="project" value="TreeGrafter"/>
</dbReference>
<dbReference type="Pfam" id="PF17215">
    <property type="entry name" value="Rrp44_S1"/>
    <property type="match status" value="1"/>
</dbReference>
<comment type="subcellular location">
    <subcellularLocation>
        <location evidence="1">Nucleus</location>
    </subcellularLocation>
</comment>
<dbReference type="GO" id="GO:0016075">
    <property type="term" value="P:rRNA catabolic process"/>
    <property type="evidence" value="ECO:0007669"/>
    <property type="project" value="TreeGrafter"/>
</dbReference>
<evidence type="ECO:0000259" key="12">
    <source>
        <dbReference type="SMART" id="SM00670"/>
    </source>
</evidence>
<dbReference type="CDD" id="cd09862">
    <property type="entry name" value="PIN_Rrp44-like"/>
    <property type="match status" value="1"/>
</dbReference>
<evidence type="ECO:0000256" key="4">
    <source>
        <dbReference type="ARBA" id="ARBA00022722"/>
    </source>
</evidence>
<dbReference type="Pfam" id="PF00773">
    <property type="entry name" value="RNB"/>
    <property type="match status" value="1"/>
</dbReference>
<reference evidence="14 15" key="1">
    <citation type="journal article" date="2023" name="Elife">
        <title>Identification of key yeast species and microbe-microbe interactions impacting larval growth of Drosophila in the wild.</title>
        <authorList>
            <person name="Mure A."/>
            <person name="Sugiura Y."/>
            <person name="Maeda R."/>
            <person name="Honda K."/>
            <person name="Sakurai N."/>
            <person name="Takahashi Y."/>
            <person name="Watada M."/>
            <person name="Katoh T."/>
            <person name="Gotoh A."/>
            <person name="Gotoh Y."/>
            <person name="Taniguchi I."/>
            <person name="Nakamura K."/>
            <person name="Hayashi T."/>
            <person name="Katayama T."/>
            <person name="Uemura T."/>
            <person name="Hattori Y."/>
        </authorList>
    </citation>
    <scope>NUCLEOTIDE SEQUENCE [LARGE SCALE GENOMIC DNA]</scope>
    <source>
        <strain evidence="14 15">SB-73</strain>
    </source>
</reference>
<dbReference type="GO" id="GO:0003723">
    <property type="term" value="F:RNA binding"/>
    <property type="evidence" value="ECO:0007669"/>
    <property type="project" value="UniProtKB-KW"/>
</dbReference>
<evidence type="ECO:0000256" key="10">
    <source>
        <dbReference type="ARBA" id="ARBA00077930"/>
    </source>
</evidence>
<evidence type="ECO:0000256" key="11">
    <source>
        <dbReference type="RuleBase" id="RU003901"/>
    </source>
</evidence>
<dbReference type="GO" id="GO:0000177">
    <property type="term" value="C:cytoplasmic exosome (RNase complex)"/>
    <property type="evidence" value="ECO:0007669"/>
    <property type="project" value="TreeGrafter"/>
</dbReference>
<evidence type="ECO:0000256" key="2">
    <source>
        <dbReference type="ARBA" id="ARBA00005785"/>
    </source>
</evidence>
<comment type="similarity">
    <text evidence="2 11">Belongs to the RNR ribonuclease family.</text>
</comment>
<evidence type="ECO:0000256" key="5">
    <source>
        <dbReference type="ARBA" id="ARBA00022801"/>
    </source>
</evidence>
<evidence type="ECO:0000256" key="7">
    <source>
        <dbReference type="ARBA" id="ARBA00022839"/>
    </source>
</evidence>
<dbReference type="EMBL" id="BTGC01000003">
    <property type="protein sequence ID" value="GMM50654.1"/>
    <property type="molecule type" value="Genomic_DNA"/>
</dbReference>
<accession>A0AAV5RGN2</accession>
<evidence type="ECO:0000313" key="14">
    <source>
        <dbReference type="EMBL" id="GMM50654.1"/>
    </source>
</evidence>
<dbReference type="InterPro" id="IPR033770">
    <property type="entry name" value="RRP44_S1"/>
</dbReference>
<dbReference type="GO" id="GO:0071031">
    <property type="term" value="P:nuclear mRNA surveillance of mRNA 3'-end processing"/>
    <property type="evidence" value="ECO:0007669"/>
    <property type="project" value="TreeGrafter"/>
</dbReference>
<keyword evidence="3" id="KW-0698">rRNA processing</keyword>
<dbReference type="InterPro" id="IPR002716">
    <property type="entry name" value="PIN_dom"/>
</dbReference>
<evidence type="ECO:0000256" key="6">
    <source>
        <dbReference type="ARBA" id="ARBA00022835"/>
    </source>
</evidence>
<dbReference type="PANTHER" id="PTHR23355:SF35">
    <property type="entry name" value="EXOSOME COMPLEX EXONUCLEASE RRP44"/>
    <property type="match status" value="1"/>
</dbReference>
<keyword evidence="5" id="KW-0378">Hydrolase</keyword>
<dbReference type="Pfam" id="PF17849">
    <property type="entry name" value="OB_Dis3"/>
    <property type="match status" value="1"/>
</dbReference>
<name>A0AAV5RGN2_STABA</name>
<dbReference type="InterPro" id="IPR001900">
    <property type="entry name" value="RNase_II/R"/>
</dbReference>
<dbReference type="Gene3D" id="2.40.50.700">
    <property type="match status" value="1"/>
</dbReference>
<dbReference type="GO" id="GO:0006364">
    <property type="term" value="P:rRNA processing"/>
    <property type="evidence" value="ECO:0007669"/>
    <property type="project" value="UniProtKB-KW"/>
</dbReference>
<keyword evidence="9" id="KW-0539">Nucleus</keyword>
<evidence type="ECO:0000256" key="3">
    <source>
        <dbReference type="ARBA" id="ARBA00022552"/>
    </source>
</evidence>
<evidence type="ECO:0000259" key="13">
    <source>
        <dbReference type="SMART" id="SM00955"/>
    </source>
</evidence>
<dbReference type="Gene3D" id="2.40.50.140">
    <property type="entry name" value="Nucleic acid-binding proteins"/>
    <property type="match status" value="1"/>
</dbReference>
<dbReference type="AlphaFoldDB" id="A0AAV5RGN2"/>
<evidence type="ECO:0000256" key="1">
    <source>
        <dbReference type="ARBA" id="ARBA00004123"/>
    </source>
</evidence>
<sequence>MIAKRSSKQSVAHKVFVRSTKAGNAHKIFREQYLRDDVSCGSVKCGECSGKAQPDFKGDVVPPVLANTDLYCVVDTNICLKAIDLLEHPDCFTDVVIPHTVLEEVRNQSISVYTRLRALTSTSFQSKKRFYVYHNEFSESTFSQRQRMETVNDYNDRLIRLVTKYYNEHLSNPKSSFKAVLITNDRLNLEKCRSENILAASLHDYVTELGNAKLLDLVAIQEDAADLKSKQKNETSYAPYISTSAVLSGLNSQHLHQGKLSISRYNYLEASVSVQGSSKPFLVIGRDMMNRAFDGDKVVVELLPKSQWRKPLQTLTEADQDAGAADDEEQESSILSEKERLVMLEEARNAKPGEAEPTCKVVAVLKRNWRFYVGNISSEFAKHGERDSGALRSVLVRPMDKRISQIRIQTRRPNELAGKRIVVAVDDWPSWSRFPQGHFVKALGDIEDHQAETEAILLEHDIEFRPFPQAAMDCLPAEGDNWKPDELVLTSGKRRDLRDLNICSIDPPGCQDIDDALHAHVLPNGNYSLGVHIADVSHFVEADTPLDLEGALRATSTYLVDRRIDMLPSLLGTNLCSLKPYVERYAFSVIWEMTPEGNIVNTDFTKSLIKSREAFEYTEAQAKHDDKSQNDDLAQSLRILMKVSKMLKQKRLDAGALNLASPEVKIIMGDEMNDPTEVKIKQAVDTNSLVEEFMLLANITVAHKIYEHSPQTAMLRRHPAPPATNFDVINDQLRLKGFPQIATSSSKAVADSLDTIVDPKDPFFNTLIRILATRCMTSAEYFAAGNFAYPEFRHYGLATEIYTHFTSPIRRYADVIVHRQLEAAIGYKHLPPSHFVKANLEKIVDNNNNRHRNAQLAGRASVEYFVGKMLKSQKEPMVLEGYIIKVFSNGLGILVPKYGLESIIHIEDISSEEEPASFDESNYALILANGRKLSIFDKINVKVESQLHEATGKRSVKMTLG</sequence>
<dbReference type="SUPFAM" id="SSF50249">
    <property type="entry name" value="Nucleic acid-binding proteins"/>
    <property type="match status" value="3"/>
</dbReference>
<feature type="domain" description="PIN" evidence="12">
    <location>
        <begin position="70"/>
        <end position="190"/>
    </location>
</feature>
<dbReference type="FunFam" id="2.40.50.700:FF:000001">
    <property type="entry name" value="Exosome complex exonuclease exoribonuclease (Rrp44)"/>
    <property type="match status" value="1"/>
</dbReference>
<evidence type="ECO:0000256" key="9">
    <source>
        <dbReference type="ARBA" id="ARBA00023242"/>
    </source>
</evidence>
<gene>
    <name evidence="14" type="ORF">DASB73_016120</name>
</gene>
<dbReference type="Gene3D" id="2.40.50.690">
    <property type="match status" value="1"/>
</dbReference>
<dbReference type="Gene3D" id="3.40.50.1010">
    <property type="entry name" value="5'-nuclease"/>
    <property type="match status" value="1"/>
</dbReference>
<proteinExistence type="inferred from homology"/>
<organism evidence="14 15">
    <name type="scientific">Starmerella bacillaris</name>
    <name type="common">Yeast</name>
    <name type="synonym">Candida zemplinina</name>
    <dbReference type="NCBI Taxonomy" id="1247836"/>
    <lineage>
        <taxon>Eukaryota</taxon>
        <taxon>Fungi</taxon>
        <taxon>Dikarya</taxon>
        <taxon>Ascomycota</taxon>
        <taxon>Saccharomycotina</taxon>
        <taxon>Dipodascomycetes</taxon>
        <taxon>Dipodascales</taxon>
        <taxon>Trichomonascaceae</taxon>
        <taxon>Starmerella</taxon>
    </lineage>
</organism>
<dbReference type="Proteomes" id="UP001362899">
    <property type="component" value="Unassembled WGS sequence"/>
</dbReference>
<dbReference type="Pfam" id="PF17216">
    <property type="entry name" value="Rrp44_CSD1"/>
    <property type="match status" value="1"/>
</dbReference>
<dbReference type="InterPro" id="IPR012340">
    <property type="entry name" value="NA-bd_OB-fold"/>
</dbReference>
<dbReference type="InterPro" id="IPR033771">
    <property type="entry name" value="Rrp44_CSD1"/>
</dbReference>
<evidence type="ECO:0000313" key="15">
    <source>
        <dbReference type="Proteomes" id="UP001362899"/>
    </source>
</evidence>
<dbReference type="SMART" id="SM00670">
    <property type="entry name" value="PINc"/>
    <property type="match status" value="1"/>
</dbReference>
<dbReference type="InterPro" id="IPR022966">
    <property type="entry name" value="RNase_II/R_CS"/>
</dbReference>
<dbReference type="InterPro" id="IPR050180">
    <property type="entry name" value="RNR_Ribonuclease"/>
</dbReference>